<keyword evidence="3" id="KW-0812">Transmembrane</keyword>
<dbReference type="SMART" id="SM00028">
    <property type="entry name" value="TPR"/>
    <property type="match status" value="2"/>
</dbReference>
<dbReference type="Pfam" id="PF14559">
    <property type="entry name" value="TPR_19"/>
    <property type="match status" value="1"/>
</dbReference>
<evidence type="ECO:0000313" key="5">
    <source>
        <dbReference type="EMBL" id="MBC5679908.1"/>
    </source>
</evidence>
<protein>
    <submittedName>
        <fullName evidence="5">Chitobiase/beta-hexosaminidase C-terminal domain-containing protein</fullName>
    </submittedName>
</protein>
<name>A0ABR7FYN4_9FIRM</name>
<keyword evidence="3" id="KW-0472">Membrane</keyword>
<gene>
    <name evidence="5" type="ORF">H8S01_02895</name>
</gene>
<feature type="domain" description="GH29D-like beta-sandwich" evidence="4">
    <location>
        <begin position="401"/>
        <end position="460"/>
    </location>
</feature>
<keyword evidence="1" id="KW-0802">TPR repeat</keyword>
<sequence length="562" mass="61644">MSDKDNFDIDDELARSLERLVEEETNVAKAAYSEDKIKAEDIKKEPENINLGATQMVDKDKVKSLTSAIKLNDEQDIKTIEDTSDFTIDVPYVGNASKNTTSIKSVKIEDDENDWDEDENLDESKTVQKINKMNSDNPVTMSNQTSPEDGKNKKELDKKSKLIIAGACGIAALVVIIIIVIAVNMNSKNKKSYKYNLEKGTQYYNTQDYDNAVTYLTKAYNTNDGKKNADMMYELADALVHVNQNDKAIEVLKSALSYDKMNEKALPLLAKLYQDEKKGTELSELIKKYKGTKNEALLSDYKVDEPTSSENPGSFEDSVEINLMASDGCTIYYTTDGSEPTTKSSKYSSAIKIEKDDVTVKAIAVNSIGVASDVAEFKYSISLKAPDAPVLNPSESDVKVGTKIVIEGLADDEKAYYTLNGSTPSANSSQYSGGITLDKAGNYVVSVIVINKHNLSSPVTRVSYNVSEEKTYTKDEAESILMKRLVSNNKVSQSGTMVGGGGTAKLVYQNTTTISGTKMYYIRLDVNSGNSTKTEGYYGVGVNNGQCYVITDNNGSLSAVQY</sequence>
<feature type="compositionally biased region" description="Polar residues" evidence="2">
    <location>
        <begin position="127"/>
        <end position="147"/>
    </location>
</feature>
<dbReference type="InterPro" id="IPR059177">
    <property type="entry name" value="GH29D-like_dom"/>
</dbReference>
<dbReference type="PROSITE" id="PS50005">
    <property type="entry name" value="TPR"/>
    <property type="match status" value="1"/>
</dbReference>
<dbReference type="InterPro" id="IPR011990">
    <property type="entry name" value="TPR-like_helical_dom_sf"/>
</dbReference>
<feature type="region of interest" description="Disordered" evidence="2">
    <location>
        <begin position="114"/>
        <end position="154"/>
    </location>
</feature>
<dbReference type="InterPro" id="IPR019734">
    <property type="entry name" value="TPR_rpt"/>
</dbReference>
<feature type="domain" description="GH29D-like beta-sandwich" evidence="4">
    <location>
        <begin position="312"/>
        <end position="375"/>
    </location>
</feature>
<evidence type="ECO:0000259" key="4">
    <source>
        <dbReference type="Pfam" id="PF13290"/>
    </source>
</evidence>
<dbReference type="Pfam" id="PF13290">
    <property type="entry name" value="CHB_HEX_C_1"/>
    <property type="match status" value="2"/>
</dbReference>
<dbReference type="EMBL" id="JACOPD010000002">
    <property type="protein sequence ID" value="MBC5679908.1"/>
    <property type="molecule type" value="Genomic_DNA"/>
</dbReference>
<dbReference type="SUPFAM" id="SSF48452">
    <property type="entry name" value="TPR-like"/>
    <property type="match status" value="1"/>
</dbReference>
<dbReference type="Proteomes" id="UP000628463">
    <property type="component" value="Unassembled WGS sequence"/>
</dbReference>
<evidence type="ECO:0000313" key="6">
    <source>
        <dbReference type="Proteomes" id="UP000628463"/>
    </source>
</evidence>
<evidence type="ECO:0000256" key="2">
    <source>
        <dbReference type="SAM" id="MobiDB-lite"/>
    </source>
</evidence>
<evidence type="ECO:0000256" key="1">
    <source>
        <dbReference type="PROSITE-ProRule" id="PRU00339"/>
    </source>
</evidence>
<feature type="transmembrane region" description="Helical" evidence="3">
    <location>
        <begin position="162"/>
        <end position="183"/>
    </location>
</feature>
<reference evidence="5 6" key="1">
    <citation type="submission" date="2020-08" db="EMBL/GenBank/DDBJ databases">
        <title>Genome public.</title>
        <authorList>
            <person name="Liu C."/>
            <person name="Sun Q."/>
        </authorList>
    </citation>
    <scope>NUCLEOTIDE SEQUENCE [LARGE SCALE GENOMIC DNA]</scope>
    <source>
        <strain evidence="5 6">NSJ-43</strain>
    </source>
</reference>
<evidence type="ECO:0000256" key="3">
    <source>
        <dbReference type="SAM" id="Phobius"/>
    </source>
</evidence>
<proteinExistence type="predicted"/>
<keyword evidence="6" id="KW-1185">Reference proteome</keyword>
<comment type="caution">
    <text evidence="5">The sequence shown here is derived from an EMBL/GenBank/DDBJ whole genome shotgun (WGS) entry which is preliminary data.</text>
</comment>
<accession>A0ABR7FYN4</accession>
<keyword evidence="3" id="KW-1133">Transmembrane helix</keyword>
<feature type="repeat" description="TPR" evidence="1">
    <location>
        <begin position="229"/>
        <end position="262"/>
    </location>
</feature>
<organism evidence="5 6">
    <name type="scientific">Lachnospira hominis</name>
    <name type="common">ex Liu et al. 2021</name>
    <dbReference type="NCBI Taxonomy" id="2763051"/>
    <lineage>
        <taxon>Bacteria</taxon>
        <taxon>Bacillati</taxon>
        <taxon>Bacillota</taxon>
        <taxon>Clostridia</taxon>
        <taxon>Lachnospirales</taxon>
        <taxon>Lachnospiraceae</taxon>
        <taxon>Lachnospira</taxon>
    </lineage>
</organism>
<dbReference type="Gene3D" id="1.25.40.10">
    <property type="entry name" value="Tetratricopeptide repeat domain"/>
    <property type="match status" value="1"/>
</dbReference>
<dbReference type="RefSeq" id="WP_186836116.1">
    <property type="nucleotide sequence ID" value="NZ_JACOPD010000002.1"/>
</dbReference>